<evidence type="ECO:0000313" key="2">
    <source>
        <dbReference type="Proteomes" id="UP000073492"/>
    </source>
</evidence>
<sequence>MDKLWMALLEALERAVGSVWMRYDTSAFLRLQATGKQDIICLLCYPSRIVRLYINQVDSNSSRMLPSNFFLVALFSLAVAKPIETLPQYSEQSLCDAPVAEALATLVMIAEVFALTALEGPTMERQSSSVATSDGVEGEARTISSATYTGGLREGISVNFAEELTHVCVWWIHLMLHVS</sequence>
<dbReference type="Proteomes" id="UP000073492">
    <property type="component" value="Unassembled WGS sequence"/>
</dbReference>
<protein>
    <submittedName>
        <fullName evidence="1">Uncharacterized protein</fullName>
    </submittedName>
</protein>
<reference evidence="1 2" key="1">
    <citation type="submission" date="2015-07" db="EMBL/GenBank/DDBJ databases">
        <title>Comparative genomics of the Sigatoka disease complex on banana suggests a link between parallel evolutionary changes in Pseudocercospora fijiensis and Pseudocercospora eumusae and increased virulence on the banana host.</title>
        <authorList>
            <person name="Chang T.-C."/>
            <person name="Salvucci A."/>
            <person name="Crous P.W."/>
            <person name="Stergiopoulos I."/>
        </authorList>
    </citation>
    <scope>NUCLEOTIDE SEQUENCE [LARGE SCALE GENOMIC DNA]</scope>
    <source>
        <strain evidence="1 2">CBS 116634</strain>
    </source>
</reference>
<dbReference type="AlphaFoldDB" id="A0A139ISS6"/>
<comment type="caution">
    <text evidence="1">The sequence shown here is derived from an EMBL/GenBank/DDBJ whole genome shotgun (WGS) entry which is preliminary data.</text>
</comment>
<evidence type="ECO:0000313" key="1">
    <source>
        <dbReference type="EMBL" id="KXT17783.1"/>
    </source>
</evidence>
<keyword evidence="2" id="KW-1185">Reference proteome</keyword>
<dbReference type="EMBL" id="LFZO01000015">
    <property type="protein sequence ID" value="KXT17783.1"/>
    <property type="molecule type" value="Genomic_DNA"/>
</dbReference>
<organism evidence="1 2">
    <name type="scientific">Pseudocercospora musae</name>
    <dbReference type="NCBI Taxonomy" id="113226"/>
    <lineage>
        <taxon>Eukaryota</taxon>
        <taxon>Fungi</taxon>
        <taxon>Dikarya</taxon>
        <taxon>Ascomycota</taxon>
        <taxon>Pezizomycotina</taxon>
        <taxon>Dothideomycetes</taxon>
        <taxon>Dothideomycetidae</taxon>
        <taxon>Mycosphaerellales</taxon>
        <taxon>Mycosphaerellaceae</taxon>
        <taxon>Pseudocercospora</taxon>
    </lineage>
</organism>
<proteinExistence type="predicted"/>
<accession>A0A139ISS6</accession>
<dbReference type="OrthoDB" id="3646601at2759"/>
<name>A0A139ISS6_9PEZI</name>
<gene>
    <name evidence="1" type="ORF">AC579_3637</name>
</gene>